<comment type="pathway">
    <text evidence="3">Lipid metabolism.</text>
</comment>
<dbReference type="EC" id="2.3.1.20" evidence="5"/>
<proteinExistence type="inferred from homology"/>
<accession>A0A443SF81</accession>
<keyword evidence="12" id="KW-0443">Lipid metabolism</keyword>
<dbReference type="GO" id="GO:0006071">
    <property type="term" value="P:glycerol metabolic process"/>
    <property type="evidence" value="ECO:0007669"/>
    <property type="project" value="UniProtKB-KW"/>
</dbReference>
<keyword evidence="6" id="KW-0444">Lipid biosynthesis</keyword>
<dbReference type="OrthoDB" id="264532at2759"/>
<comment type="caution">
    <text evidence="16">The sequence shown here is derived from an EMBL/GenBank/DDBJ whole genome shotgun (WGS) entry which is preliminary data.</text>
</comment>
<evidence type="ECO:0000256" key="2">
    <source>
        <dbReference type="ARBA" id="ARBA00004771"/>
    </source>
</evidence>
<keyword evidence="8 15" id="KW-0812">Transmembrane</keyword>
<dbReference type="GO" id="GO:0005789">
    <property type="term" value="C:endoplasmic reticulum membrane"/>
    <property type="evidence" value="ECO:0007669"/>
    <property type="project" value="UniProtKB-SubCell"/>
</dbReference>
<evidence type="ECO:0000256" key="10">
    <source>
        <dbReference type="ARBA" id="ARBA00022824"/>
    </source>
</evidence>
<dbReference type="PANTHER" id="PTHR12317">
    <property type="entry name" value="DIACYLGLYCEROL O-ACYLTRANSFERASE"/>
    <property type="match status" value="1"/>
</dbReference>
<evidence type="ECO:0000256" key="15">
    <source>
        <dbReference type="SAM" id="Phobius"/>
    </source>
</evidence>
<dbReference type="Pfam" id="PF03982">
    <property type="entry name" value="DAGAT"/>
    <property type="match status" value="1"/>
</dbReference>
<dbReference type="PANTHER" id="PTHR12317:SF0">
    <property type="entry name" value="ACYLTRANSFERASE"/>
    <property type="match status" value="1"/>
</dbReference>
<dbReference type="GO" id="GO:0004144">
    <property type="term" value="F:diacylglycerol O-acyltransferase activity"/>
    <property type="evidence" value="ECO:0007669"/>
    <property type="project" value="UniProtKB-EC"/>
</dbReference>
<dbReference type="GO" id="GO:0019432">
    <property type="term" value="P:triglyceride biosynthetic process"/>
    <property type="evidence" value="ECO:0007669"/>
    <property type="project" value="TreeGrafter"/>
</dbReference>
<comment type="subcellular location">
    <subcellularLocation>
        <location evidence="1">Endoplasmic reticulum membrane</location>
        <topology evidence="1">Multi-pass membrane protein</topology>
    </subcellularLocation>
</comment>
<organism evidence="16 17">
    <name type="scientific">Leptotrombidium deliense</name>
    <dbReference type="NCBI Taxonomy" id="299467"/>
    <lineage>
        <taxon>Eukaryota</taxon>
        <taxon>Metazoa</taxon>
        <taxon>Ecdysozoa</taxon>
        <taxon>Arthropoda</taxon>
        <taxon>Chelicerata</taxon>
        <taxon>Arachnida</taxon>
        <taxon>Acari</taxon>
        <taxon>Acariformes</taxon>
        <taxon>Trombidiformes</taxon>
        <taxon>Prostigmata</taxon>
        <taxon>Anystina</taxon>
        <taxon>Parasitengona</taxon>
        <taxon>Trombiculoidea</taxon>
        <taxon>Trombiculidae</taxon>
        <taxon>Leptotrombidium</taxon>
    </lineage>
</organism>
<keyword evidence="11 15" id="KW-1133">Transmembrane helix</keyword>
<keyword evidence="17" id="KW-1185">Reference proteome</keyword>
<keyword evidence="13 15" id="KW-0472">Membrane</keyword>
<keyword evidence="14 16" id="KW-0012">Acyltransferase</keyword>
<evidence type="ECO:0000313" key="17">
    <source>
        <dbReference type="Proteomes" id="UP000288716"/>
    </source>
</evidence>
<protein>
    <recommendedName>
        <fullName evidence="5">diacylglycerol O-acyltransferase</fullName>
        <ecNumber evidence="5">2.3.1.20</ecNumber>
    </recommendedName>
</protein>
<evidence type="ECO:0000256" key="13">
    <source>
        <dbReference type="ARBA" id="ARBA00023136"/>
    </source>
</evidence>
<evidence type="ECO:0000256" key="5">
    <source>
        <dbReference type="ARBA" id="ARBA00013244"/>
    </source>
</evidence>
<keyword evidence="9" id="KW-0319">Glycerol metabolism</keyword>
<evidence type="ECO:0000256" key="14">
    <source>
        <dbReference type="ARBA" id="ARBA00023315"/>
    </source>
</evidence>
<dbReference type="EMBL" id="NCKV01002998">
    <property type="protein sequence ID" value="RWS26165.1"/>
    <property type="molecule type" value="Genomic_DNA"/>
</dbReference>
<evidence type="ECO:0000256" key="11">
    <source>
        <dbReference type="ARBA" id="ARBA00022989"/>
    </source>
</evidence>
<dbReference type="VEuPathDB" id="VectorBase:LDEU005875"/>
<evidence type="ECO:0000256" key="8">
    <source>
        <dbReference type="ARBA" id="ARBA00022692"/>
    </source>
</evidence>
<keyword evidence="10" id="KW-0256">Endoplasmic reticulum</keyword>
<reference evidence="16 17" key="1">
    <citation type="journal article" date="2018" name="Gigascience">
        <title>Genomes of trombidid mites reveal novel predicted allergens and laterally-transferred genes associated with secondary metabolism.</title>
        <authorList>
            <person name="Dong X."/>
            <person name="Chaisiri K."/>
            <person name="Xia D."/>
            <person name="Armstrong S.D."/>
            <person name="Fang Y."/>
            <person name="Donnelly M.J."/>
            <person name="Kadowaki T."/>
            <person name="McGarry J.W."/>
            <person name="Darby A.C."/>
            <person name="Makepeace B.L."/>
        </authorList>
    </citation>
    <scope>NUCLEOTIDE SEQUENCE [LARGE SCALE GENOMIC DNA]</scope>
    <source>
        <strain evidence="16">UoL-UT</strain>
    </source>
</reference>
<evidence type="ECO:0000256" key="6">
    <source>
        <dbReference type="ARBA" id="ARBA00022516"/>
    </source>
</evidence>
<keyword evidence="7 16" id="KW-0808">Transferase</keyword>
<evidence type="ECO:0000256" key="3">
    <source>
        <dbReference type="ARBA" id="ARBA00005189"/>
    </source>
</evidence>
<comment type="similarity">
    <text evidence="4">Belongs to the diacylglycerol acyltransferase family.</text>
</comment>
<dbReference type="Proteomes" id="UP000288716">
    <property type="component" value="Unassembled WGS sequence"/>
</dbReference>
<evidence type="ECO:0000313" key="16">
    <source>
        <dbReference type="EMBL" id="RWS26165.1"/>
    </source>
</evidence>
<name>A0A443SF81_9ACAR</name>
<evidence type="ECO:0000256" key="12">
    <source>
        <dbReference type="ARBA" id="ARBA00023098"/>
    </source>
</evidence>
<dbReference type="AlphaFoldDB" id="A0A443SF81"/>
<evidence type="ECO:0000256" key="7">
    <source>
        <dbReference type="ARBA" id="ARBA00022679"/>
    </source>
</evidence>
<feature type="transmembrane region" description="Helical" evidence="15">
    <location>
        <begin position="43"/>
        <end position="64"/>
    </location>
</feature>
<comment type="pathway">
    <text evidence="2">Glycerolipid metabolism; triacylglycerol biosynthesis.</text>
</comment>
<dbReference type="InterPro" id="IPR007130">
    <property type="entry name" value="DAGAT"/>
</dbReference>
<gene>
    <name evidence="16" type="ORF">B4U80_10296</name>
</gene>
<evidence type="ECO:0000256" key="4">
    <source>
        <dbReference type="ARBA" id="ARBA00005420"/>
    </source>
</evidence>
<dbReference type="STRING" id="299467.A0A443SF81"/>
<evidence type="ECO:0000256" key="9">
    <source>
        <dbReference type="ARBA" id="ARBA00022798"/>
    </source>
</evidence>
<sequence>MVTVCGIEFAPLLIPIERRLQTLAVLYFVLEFMPIGLTCLSILVYLSFTSFHYITLLYLLWFAYDKQVSYRGGRRSDWIRGWPMWRWFRDYFPISLVKTADLDPDKNYIFGVHPHGIMCFGAFCNFATEANNFSTRFPGLRPYLLTLDQQFQLPIHRELFLFS</sequence>
<evidence type="ECO:0000256" key="1">
    <source>
        <dbReference type="ARBA" id="ARBA00004477"/>
    </source>
</evidence>
<feature type="non-terminal residue" evidence="16">
    <location>
        <position position="163"/>
    </location>
</feature>